<organism evidence="2">
    <name type="scientific">Camponotus floridanus</name>
    <name type="common">Florida carpenter ant</name>
    <dbReference type="NCBI Taxonomy" id="104421"/>
    <lineage>
        <taxon>Eukaryota</taxon>
        <taxon>Metazoa</taxon>
        <taxon>Ecdysozoa</taxon>
        <taxon>Arthropoda</taxon>
        <taxon>Hexapoda</taxon>
        <taxon>Insecta</taxon>
        <taxon>Pterygota</taxon>
        <taxon>Neoptera</taxon>
        <taxon>Endopterygota</taxon>
        <taxon>Hymenoptera</taxon>
        <taxon>Apocrita</taxon>
        <taxon>Aculeata</taxon>
        <taxon>Formicoidea</taxon>
        <taxon>Formicidae</taxon>
        <taxon>Formicinae</taxon>
        <taxon>Camponotus</taxon>
    </lineage>
</organism>
<evidence type="ECO:0000313" key="2">
    <source>
        <dbReference type="Proteomes" id="UP000000311"/>
    </source>
</evidence>
<dbReference type="AlphaFoldDB" id="E2ATG0"/>
<evidence type="ECO:0000313" key="1">
    <source>
        <dbReference type="EMBL" id="EFN63279.1"/>
    </source>
</evidence>
<name>E2ATG0_CAMFO</name>
<accession>E2ATG0</accession>
<dbReference type="InParanoid" id="E2ATG0"/>
<reference evidence="1 2" key="1">
    <citation type="journal article" date="2010" name="Science">
        <title>Genomic comparison of the ants Camponotus floridanus and Harpegnathos saltator.</title>
        <authorList>
            <person name="Bonasio R."/>
            <person name="Zhang G."/>
            <person name="Ye C."/>
            <person name="Mutti N.S."/>
            <person name="Fang X."/>
            <person name="Qin N."/>
            <person name="Donahue G."/>
            <person name="Yang P."/>
            <person name="Li Q."/>
            <person name="Li C."/>
            <person name="Zhang P."/>
            <person name="Huang Z."/>
            <person name="Berger S.L."/>
            <person name="Reinberg D."/>
            <person name="Wang J."/>
            <person name="Liebig J."/>
        </authorList>
    </citation>
    <scope>NUCLEOTIDE SEQUENCE [LARGE SCALE GENOMIC DNA]</scope>
    <source>
        <strain evidence="2">C129</strain>
    </source>
</reference>
<keyword evidence="2" id="KW-1185">Reference proteome</keyword>
<feature type="non-terminal residue" evidence="1">
    <location>
        <position position="58"/>
    </location>
</feature>
<dbReference type="Proteomes" id="UP000000311">
    <property type="component" value="Unassembled WGS sequence"/>
</dbReference>
<sequence length="58" mass="7127">RKTLRDIVKNIIKLHPYKIITHQLLIMKAIEKRVQFYKVLTDMFENEKQIIFTDEAYF</sequence>
<protein>
    <submittedName>
        <fullName evidence="1">Uncharacterized protein</fullName>
    </submittedName>
</protein>
<gene>
    <name evidence="1" type="ORF">EAG_14781</name>
</gene>
<dbReference type="EMBL" id="GL442563">
    <property type="protein sequence ID" value="EFN63279.1"/>
    <property type="molecule type" value="Genomic_DNA"/>
</dbReference>
<dbReference type="OMA" id="CKTINKM"/>
<feature type="non-terminal residue" evidence="1">
    <location>
        <position position="1"/>
    </location>
</feature>
<proteinExistence type="predicted"/>